<gene>
    <name evidence="10" type="ORF">K4G66_11675</name>
</gene>
<dbReference type="FunFam" id="3.90.550.10:FF:000046">
    <property type="entry name" value="Mannose-1-phosphate guanylyltransferase (GDP)"/>
    <property type="match status" value="1"/>
</dbReference>
<dbReference type="EMBL" id="CP120682">
    <property type="protein sequence ID" value="WKN39350.1"/>
    <property type="molecule type" value="Genomic_DNA"/>
</dbReference>
<dbReference type="SUPFAM" id="SSF159283">
    <property type="entry name" value="Guanosine diphospho-D-mannose pyrophosphorylase/mannose-6-phosphate isomerase linker domain"/>
    <property type="match status" value="1"/>
</dbReference>
<dbReference type="EC" id="2.7.7.13" evidence="2"/>
<protein>
    <recommendedName>
        <fullName evidence="2">mannose-1-phosphate guanylyltransferase</fullName>
        <ecNumber evidence="2">2.7.7.13</ecNumber>
    </recommendedName>
</protein>
<keyword evidence="3" id="KW-0808">Transferase</keyword>
<dbReference type="GO" id="GO:0009298">
    <property type="term" value="P:GDP-mannose biosynthetic process"/>
    <property type="evidence" value="ECO:0007669"/>
    <property type="project" value="TreeGrafter"/>
</dbReference>
<dbReference type="InterPro" id="IPR049577">
    <property type="entry name" value="GMPP_N"/>
</dbReference>
<evidence type="ECO:0000256" key="3">
    <source>
        <dbReference type="ARBA" id="ARBA00022679"/>
    </source>
</evidence>
<proteinExistence type="inferred from homology"/>
<evidence type="ECO:0000259" key="8">
    <source>
        <dbReference type="Pfam" id="PF00483"/>
    </source>
</evidence>
<organism evidence="10">
    <name type="scientific">Roseihalotalea indica</name>
    <dbReference type="NCBI Taxonomy" id="2867963"/>
    <lineage>
        <taxon>Bacteria</taxon>
        <taxon>Pseudomonadati</taxon>
        <taxon>Bacteroidota</taxon>
        <taxon>Cytophagia</taxon>
        <taxon>Cytophagales</taxon>
        <taxon>Catalimonadaceae</taxon>
        <taxon>Roseihalotalea</taxon>
    </lineage>
</organism>
<keyword evidence="4 10" id="KW-0548">Nucleotidyltransferase</keyword>
<dbReference type="Pfam" id="PF00483">
    <property type="entry name" value="NTP_transferase"/>
    <property type="match status" value="1"/>
</dbReference>
<dbReference type="PANTHER" id="PTHR46390">
    <property type="entry name" value="MANNOSE-1-PHOSPHATE GUANYLYLTRANSFERASE"/>
    <property type="match status" value="1"/>
</dbReference>
<comment type="catalytic activity">
    <reaction evidence="7">
        <text>alpha-D-mannose 1-phosphate + GTP + H(+) = GDP-alpha-D-mannose + diphosphate</text>
        <dbReference type="Rhea" id="RHEA:15229"/>
        <dbReference type="ChEBI" id="CHEBI:15378"/>
        <dbReference type="ChEBI" id="CHEBI:33019"/>
        <dbReference type="ChEBI" id="CHEBI:37565"/>
        <dbReference type="ChEBI" id="CHEBI:57527"/>
        <dbReference type="ChEBI" id="CHEBI:58409"/>
        <dbReference type="EC" id="2.7.7.13"/>
    </reaction>
</comment>
<dbReference type="SUPFAM" id="SSF53448">
    <property type="entry name" value="Nucleotide-diphospho-sugar transferases"/>
    <property type="match status" value="1"/>
</dbReference>
<evidence type="ECO:0000256" key="5">
    <source>
        <dbReference type="ARBA" id="ARBA00022741"/>
    </source>
</evidence>
<sequence length="357" mass="40623">MKNNYALIMAGGVGTRLWPVSRQQFPKQFHDVIGIGESLLQSTFNRLRKVCPTENIYIISNQDYYALIKEQLPDLTDDQILLEPELRNTAPCVAYAFYKIAQKNPEANLIVSPADHLIVKEDEFVQLAKNALEIASQNDYLITFGINPSRPDTGYGYIEYEKANEGGVYKVAAFKEKPDRATAEEFLKQGNFVWNSGIFVWSLAAIKKSYEQYLPEVSELFARGEGEYYTDQESDFIKKTYHNCINISIDYGILEKAENVYVMPAEIGWTDLGTWKSIDGEQRKDEHGNSLLGEVMTYGTKNSFIKIPKDKIGVVQGLDNYIVIMTEDALMICSKEEEQMVKKFLNDIKEKGLTAYI</sequence>
<evidence type="ECO:0000256" key="7">
    <source>
        <dbReference type="ARBA" id="ARBA00047343"/>
    </source>
</evidence>
<dbReference type="Gene3D" id="3.90.550.10">
    <property type="entry name" value="Spore Coat Polysaccharide Biosynthesis Protein SpsA, Chain A"/>
    <property type="match status" value="1"/>
</dbReference>
<keyword evidence="5" id="KW-0547">Nucleotide-binding</keyword>
<dbReference type="CDD" id="cd02509">
    <property type="entry name" value="GDP-M1P_Guanylyltransferase"/>
    <property type="match status" value="1"/>
</dbReference>
<feature type="domain" description="Nucleotidyl transferase" evidence="8">
    <location>
        <begin position="6"/>
        <end position="281"/>
    </location>
</feature>
<evidence type="ECO:0000256" key="6">
    <source>
        <dbReference type="ARBA" id="ARBA00023134"/>
    </source>
</evidence>
<dbReference type="InterPro" id="IPR054566">
    <property type="entry name" value="ManC/GMP-like_b-helix"/>
</dbReference>
<reference evidence="10" key="2">
    <citation type="journal article" date="2024" name="Antonie Van Leeuwenhoek">
        <title>Roseihalotalea indica gen. nov., sp. nov., a halophilic Bacteroidetes from mesopelagic Southwest Indian Ocean with higher carbohydrate metabolic potential.</title>
        <authorList>
            <person name="Chen B."/>
            <person name="Zhang M."/>
            <person name="Lin D."/>
            <person name="Ye J."/>
            <person name="Tang K."/>
        </authorList>
    </citation>
    <scope>NUCLEOTIDE SEQUENCE</scope>
    <source>
        <strain evidence="10">TK19036</strain>
    </source>
</reference>
<name>A0AA49GQW9_9BACT</name>
<dbReference type="GO" id="GO:0005525">
    <property type="term" value="F:GTP binding"/>
    <property type="evidence" value="ECO:0007669"/>
    <property type="project" value="UniProtKB-KW"/>
</dbReference>
<dbReference type="InterPro" id="IPR051161">
    <property type="entry name" value="Mannose-6P_isomerase_type2"/>
</dbReference>
<dbReference type="InterPro" id="IPR029044">
    <property type="entry name" value="Nucleotide-diphossugar_trans"/>
</dbReference>
<dbReference type="GO" id="GO:0004475">
    <property type="term" value="F:mannose-1-phosphate guanylyltransferase (GTP) activity"/>
    <property type="evidence" value="ECO:0007669"/>
    <property type="project" value="UniProtKB-EC"/>
</dbReference>
<evidence type="ECO:0000256" key="4">
    <source>
        <dbReference type="ARBA" id="ARBA00022695"/>
    </source>
</evidence>
<evidence type="ECO:0000256" key="2">
    <source>
        <dbReference type="ARBA" id="ARBA00012387"/>
    </source>
</evidence>
<dbReference type="Pfam" id="PF22640">
    <property type="entry name" value="ManC_GMP_beta-helix"/>
    <property type="match status" value="1"/>
</dbReference>
<keyword evidence="6" id="KW-0342">GTP-binding</keyword>
<reference evidence="10" key="1">
    <citation type="journal article" date="2023" name="Comput. Struct. Biotechnol. J.">
        <title>Discovery of a novel marine Bacteroidetes with a rich repertoire of carbohydrate-active enzymes.</title>
        <authorList>
            <person name="Chen B."/>
            <person name="Liu G."/>
            <person name="Chen Q."/>
            <person name="Wang H."/>
            <person name="Liu L."/>
            <person name="Tang K."/>
        </authorList>
    </citation>
    <scope>NUCLEOTIDE SEQUENCE</scope>
    <source>
        <strain evidence="10">TK19036</strain>
    </source>
</reference>
<evidence type="ECO:0000313" key="10">
    <source>
        <dbReference type="EMBL" id="WKN39350.1"/>
    </source>
</evidence>
<evidence type="ECO:0000256" key="1">
    <source>
        <dbReference type="ARBA" id="ARBA00006115"/>
    </source>
</evidence>
<dbReference type="InterPro" id="IPR005835">
    <property type="entry name" value="NTP_transferase_dom"/>
</dbReference>
<comment type="similarity">
    <text evidence="1">Belongs to the mannose-6-phosphate isomerase type 2 family.</text>
</comment>
<accession>A0AA49GQW9</accession>
<dbReference type="PANTHER" id="PTHR46390:SF1">
    <property type="entry name" value="MANNOSE-1-PHOSPHATE GUANYLYLTRANSFERASE"/>
    <property type="match status" value="1"/>
</dbReference>
<evidence type="ECO:0000259" key="9">
    <source>
        <dbReference type="Pfam" id="PF22640"/>
    </source>
</evidence>
<dbReference type="AlphaFoldDB" id="A0AA49GQW9"/>
<feature type="domain" description="MannoseP isomerase/GMP-like beta-helix" evidence="9">
    <location>
        <begin position="293"/>
        <end position="345"/>
    </location>
</feature>